<keyword evidence="2 10" id="KW-0547">Nucleotide-binding</keyword>
<feature type="domain" description="UvrD-like helicase ATP-binding" evidence="12">
    <location>
        <begin position="38"/>
        <end position="328"/>
    </location>
</feature>
<dbReference type="PROSITE" id="PS51217">
    <property type="entry name" value="UVRD_HELICASE_CTER"/>
    <property type="match status" value="1"/>
</dbReference>
<keyword evidence="6" id="KW-0413">Isomerase</keyword>
<dbReference type="RefSeq" id="WP_237892165.1">
    <property type="nucleotide sequence ID" value="NZ_JAKLTY010000062.1"/>
</dbReference>
<evidence type="ECO:0000256" key="8">
    <source>
        <dbReference type="ARBA" id="ARBA00034808"/>
    </source>
</evidence>
<comment type="caution">
    <text evidence="14">The sequence shown here is derived from an EMBL/GenBank/DDBJ whole genome shotgun (WGS) entry which is preliminary data.</text>
</comment>
<dbReference type="PROSITE" id="PS51198">
    <property type="entry name" value="UVRD_HELICASE_ATP_BIND"/>
    <property type="match status" value="1"/>
</dbReference>
<evidence type="ECO:0000256" key="2">
    <source>
        <dbReference type="ARBA" id="ARBA00022741"/>
    </source>
</evidence>
<evidence type="ECO:0000256" key="4">
    <source>
        <dbReference type="ARBA" id="ARBA00022806"/>
    </source>
</evidence>
<dbReference type="InterPro" id="IPR014016">
    <property type="entry name" value="UvrD-like_ATP-bd"/>
</dbReference>
<reference evidence="14" key="1">
    <citation type="submission" date="2022-01" db="EMBL/GenBank/DDBJ databases">
        <title>Genome sequnece data of strain Bradyrhizobium sp. nov.</title>
        <authorList>
            <person name="Zhang J."/>
        </authorList>
    </citation>
    <scope>NUCLEOTIDE SEQUENCE</scope>
    <source>
        <strain evidence="14">WYCCWR 13023</strain>
    </source>
</reference>
<evidence type="ECO:0000256" key="6">
    <source>
        <dbReference type="ARBA" id="ARBA00023235"/>
    </source>
</evidence>
<evidence type="ECO:0000256" key="5">
    <source>
        <dbReference type="ARBA" id="ARBA00022840"/>
    </source>
</evidence>
<name>A0A9X1UF32_9BRAD</name>
<dbReference type="GO" id="GO:0000725">
    <property type="term" value="P:recombinational repair"/>
    <property type="evidence" value="ECO:0007669"/>
    <property type="project" value="TreeGrafter"/>
</dbReference>
<comment type="similarity">
    <text evidence="1">Belongs to the helicase family. UvrD subfamily.</text>
</comment>
<dbReference type="GO" id="GO:0005524">
    <property type="term" value="F:ATP binding"/>
    <property type="evidence" value="ECO:0007669"/>
    <property type="project" value="UniProtKB-UniRule"/>
</dbReference>
<evidence type="ECO:0000256" key="10">
    <source>
        <dbReference type="PROSITE-ProRule" id="PRU00560"/>
    </source>
</evidence>
<dbReference type="Gene3D" id="3.40.50.300">
    <property type="entry name" value="P-loop containing nucleotide triphosphate hydrolases"/>
    <property type="match status" value="2"/>
</dbReference>
<feature type="compositionally biased region" description="Polar residues" evidence="11">
    <location>
        <begin position="1"/>
        <end position="14"/>
    </location>
</feature>
<dbReference type="CDD" id="cd17932">
    <property type="entry name" value="DEXQc_UvrD"/>
    <property type="match status" value="1"/>
</dbReference>
<sequence length="691" mass="77409">MHAVRSQLTSILQSESKEAAMQHQNSSALKELNPRQRKAVTYGMEAGTVTQHRPLLIIAGAGTGKTETLAMRTGRLLACGAKPSAILVASFTKRASKELVERAQRAITSTTGNTPMRLPYAGTFHSIAYSLLNEFRTQVDLAERFTALDGGDAVDLMDLVRTRSGAVDKEGAFPSAAICTEIHSYSRNACLSLKATLQRNRYRRWQKHAKALTNIFASYTKAKRSQNVIDYDDMLVLLAELLQHPVVGPRLRQRFKFVLIDEFQDTNKLQFKIVTLLKPTGHGVTVVGDDAQAIYSFRAATVKNIRKFPQSFESSAKIISLTRNYRSTEPILRASNALMASAADAFQKKLWSKRKSGQLPMLTTVKDEIDQADHVVRTVIELQEQGIPLAQQAILFRASQQSLSLELALSRARIPFRKWGGTKLLESAHIKDVMAVLKWWQNPADQIAGIRVMSLLPGIGKATADQLVQELATRRFLPWLARASVPPATTDQWATMTKMYWKVGKSEWPASLERIARWYRPHLERLHDNFESRQVDIDQLVALGGTFPTCHEFLAELALDPPSALADQKVSKENADDVLTLSTIHSAKGSEWKCVTVISAMEGCIPSSKCANEDEIEEERRLFYVAMTRARDRLEIFLPRRYFQVRGQSIPAANVYCRPSRFILPGLANFFEQVTRSTSRTVVSSPTYNKE</sequence>
<organism evidence="14 15">
    <name type="scientific">Bradyrhizobium zhengyangense</name>
    <dbReference type="NCBI Taxonomy" id="2911009"/>
    <lineage>
        <taxon>Bacteria</taxon>
        <taxon>Pseudomonadati</taxon>
        <taxon>Pseudomonadota</taxon>
        <taxon>Alphaproteobacteria</taxon>
        <taxon>Hyphomicrobiales</taxon>
        <taxon>Nitrobacteraceae</taxon>
        <taxon>Bradyrhizobium</taxon>
    </lineage>
</organism>
<evidence type="ECO:0000259" key="13">
    <source>
        <dbReference type="PROSITE" id="PS51217"/>
    </source>
</evidence>
<evidence type="ECO:0000256" key="11">
    <source>
        <dbReference type="SAM" id="MobiDB-lite"/>
    </source>
</evidence>
<dbReference type="GO" id="GO:0016787">
    <property type="term" value="F:hydrolase activity"/>
    <property type="evidence" value="ECO:0007669"/>
    <property type="project" value="UniProtKB-UniRule"/>
</dbReference>
<comment type="catalytic activity">
    <reaction evidence="9">
        <text>ATP + H2O = ADP + phosphate + H(+)</text>
        <dbReference type="Rhea" id="RHEA:13065"/>
        <dbReference type="ChEBI" id="CHEBI:15377"/>
        <dbReference type="ChEBI" id="CHEBI:15378"/>
        <dbReference type="ChEBI" id="CHEBI:30616"/>
        <dbReference type="ChEBI" id="CHEBI:43474"/>
        <dbReference type="ChEBI" id="CHEBI:456216"/>
        <dbReference type="EC" id="5.6.2.4"/>
    </reaction>
</comment>
<evidence type="ECO:0000256" key="3">
    <source>
        <dbReference type="ARBA" id="ARBA00022801"/>
    </source>
</evidence>
<dbReference type="PANTHER" id="PTHR11070">
    <property type="entry name" value="UVRD / RECB / PCRA DNA HELICASE FAMILY MEMBER"/>
    <property type="match status" value="1"/>
</dbReference>
<dbReference type="Pfam" id="PF00580">
    <property type="entry name" value="UvrD-helicase"/>
    <property type="match status" value="1"/>
</dbReference>
<dbReference type="EMBL" id="JAKLTY010000062">
    <property type="protein sequence ID" value="MCG2633074.1"/>
    <property type="molecule type" value="Genomic_DNA"/>
</dbReference>
<dbReference type="EC" id="5.6.2.4" evidence="8"/>
<evidence type="ECO:0000313" key="15">
    <source>
        <dbReference type="Proteomes" id="UP001139054"/>
    </source>
</evidence>
<evidence type="ECO:0000313" key="14">
    <source>
        <dbReference type="EMBL" id="MCG2633074.1"/>
    </source>
</evidence>
<dbReference type="GO" id="GO:0005829">
    <property type="term" value="C:cytosol"/>
    <property type="evidence" value="ECO:0007669"/>
    <property type="project" value="TreeGrafter"/>
</dbReference>
<evidence type="ECO:0000256" key="7">
    <source>
        <dbReference type="ARBA" id="ARBA00034617"/>
    </source>
</evidence>
<feature type="region of interest" description="Disordered" evidence="11">
    <location>
        <begin position="1"/>
        <end position="32"/>
    </location>
</feature>
<protein>
    <recommendedName>
        <fullName evidence="8">DNA 3'-5' helicase</fullName>
        <ecNumber evidence="8">5.6.2.4</ecNumber>
    </recommendedName>
</protein>
<feature type="binding site" evidence="10">
    <location>
        <begin position="59"/>
        <end position="66"/>
    </location>
    <ligand>
        <name>ATP</name>
        <dbReference type="ChEBI" id="CHEBI:30616"/>
    </ligand>
</feature>
<keyword evidence="5 10" id="KW-0067">ATP-binding</keyword>
<dbReference type="GO" id="GO:0003677">
    <property type="term" value="F:DNA binding"/>
    <property type="evidence" value="ECO:0007669"/>
    <property type="project" value="InterPro"/>
</dbReference>
<dbReference type="InterPro" id="IPR027417">
    <property type="entry name" value="P-loop_NTPase"/>
</dbReference>
<gene>
    <name evidence="14" type="ORF">L6654_41730</name>
</gene>
<comment type="catalytic activity">
    <reaction evidence="7">
        <text>Couples ATP hydrolysis with the unwinding of duplex DNA by translocating in the 3'-5' direction.</text>
        <dbReference type="EC" id="5.6.2.4"/>
    </reaction>
</comment>
<keyword evidence="3 10" id="KW-0378">Hydrolase</keyword>
<dbReference type="Gene3D" id="1.10.486.10">
    <property type="entry name" value="PCRA, domain 4"/>
    <property type="match status" value="1"/>
</dbReference>
<keyword evidence="4 10" id="KW-0347">Helicase</keyword>
<dbReference type="Gene3D" id="1.10.10.160">
    <property type="match status" value="1"/>
</dbReference>
<dbReference type="InterPro" id="IPR014017">
    <property type="entry name" value="DNA_helicase_UvrD-like_C"/>
</dbReference>
<dbReference type="AlphaFoldDB" id="A0A9X1UF32"/>
<evidence type="ECO:0000259" key="12">
    <source>
        <dbReference type="PROSITE" id="PS51198"/>
    </source>
</evidence>
<accession>A0A9X1UF32</accession>
<dbReference type="GO" id="GO:0043138">
    <property type="term" value="F:3'-5' DNA helicase activity"/>
    <property type="evidence" value="ECO:0007669"/>
    <property type="project" value="UniProtKB-EC"/>
</dbReference>
<dbReference type="PANTHER" id="PTHR11070:SF3">
    <property type="entry name" value="DNA 3'-5' HELICASE"/>
    <property type="match status" value="1"/>
</dbReference>
<dbReference type="InterPro" id="IPR000212">
    <property type="entry name" value="DNA_helicase_UvrD/REP"/>
</dbReference>
<dbReference type="Pfam" id="PF13361">
    <property type="entry name" value="UvrD_C"/>
    <property type="match status" value="2"/>
</dbReference>
<feature type="domain" description="UvrD-like helicase C-terminal" evidence="13">
    <location>
        <begin position="329"/>
        <end position="589"/>
    </location>
</feature>
<evidence type="ECO:0000256" key="1">
    <source>
        <dbReference type="ARBA" id="ARBA00009922"/>
    </source>
</evidence>
<dbReference type="SUPFAM" id="SSF52540">
    <property type="entry name" value="P-loop containing nucleoside triphosphate hydrolases"/>
    <property type="match status" value="1"/>
</dbReference>
<evidence type="ECO:0000256" key="9">
    <source>
        <dbReference type="ARBA" id="ARBA00048988"/>
    </source>
</evidence>
<proteinExistence type="inferred from homology"/>
<dbReference type="InterPro" id="IPR013986">
    <property type="entry name" value="DExx_box_DNA_helicase_dom_sf"/>
</dbReference>
<dbReference type="Proteomes" id="UP001139054">
    <property type="component" value="Unassembled WGS sequence"/>
</dbReference>